<dbReference type="AlphaFoldDB" id="A0A7Y6IVQ3"/>
<dbReference type="SUPFAM" id="SSF52540">
    <property type="entry name" value="P-loop containing nucleoside triphosphate hydrolases"/>
    <property type="match status" value="2"/>
</dbReference>
<dbReference type="InterPro" id="IPR050319">
    <property type="entry name" value="ABC_transp_ATP-bind"/>
</dbReference>
<dbReference type="RefSeq" id="WP_175604159.1">
    <property type="nucleotide sequence ID" value="NZ_JABWGO010000009.1"/>
</dbReference>
<dbReference type="SMART" id="SM00382">
    <property type="entry name" value="AAA"/>
    <property type="match status" value="2"/>
</dbReference>
<dbReference type="PANTHER" id="PTHR43776">
    <property type="entry name" value="TRANSPORT ATP-BINDING PROTEIN"/>
    <property type="match status" value="1"/>
</dbReference>
<keyword evidence="2" id="KW-0813">Transport</keyword>
<dbReference type="GO" id="GO:0005524">
    <property type="term" value="F:ATP binding"/>
    <property type="evidence" value="ECO:0007669"/>
    <property type="project" value="UniProtKB-KW"/>
</dbReference>
<dbReference type="EMBL" id="JABWGO010000009">
    <property type="protein sequence ID" value="NUW44693.1"/>
    <property type="molecule type" value="Genomic_DNA"/>
</dbReference>
<accession>A0A7Y6IVQ3</accession>
<comment type="caution">
    <text evidence="6">The sequence shown here is derived from an EMBL/GenBank/DDBJ whole genome shotgun (WGS) entry which is preliminary data.</text>
</comment>
<keyword evidence="4 6" id="KW-0067">ATP-binding</keyword>
<sequence length="557" mass="59587">MSLLEVRDLTVSYTRRGRWGGVHARPAVHGVSFAVEPGEVVAVVGESGSGKTTTAQAVIGLLPPNGRLDGGQILLGGTDIAGWSQRRLQTVRGAQIGLVPQDPANSLNPVKPVGVQIGEALRLHRRGDRRTIAHRVVELLERVGLPDPEVRARQYPHELSGGMRQRVLIAIAVALEPRLIIADEPTSALDVTVQRRILDLIDDLRAESGTAVLLVTHDLGVAMDRSDRLVVMKDGRIEERGATRAVLGAPQAAYTARLLRDAPALRAPEFLSVGTARTTAGATAGTAAEEASREPAVVVRDLVKEYRAGGRPFRAVDGVSFEVPRGTTHALVGESGSGKTTTARMVMRLAEPTSGSVAIGGVETAGVRGARLRALRRDVQLVYQNPYGSLDPRQSVADIVEEPLRNFGLGDRAGRRERVRDLLDRVALPAAVLGRRPRELSGGQRQRVAIARALAPGPKVVVLDEAVSALDVSVQAQILDLLGELQRDLGLTYLFISHDLAVVRQVSHTVSVMSKGRIVETGTTRRLFENPGHAYTRALLAAVPGTAHQLAGQEVGR</sequence>
<dbReference type="NCBIfam" id="NF007739">
    <property type="entry name" value="PRK10419.1"/>
    <property type="match status" value="2"/>
</dbReference>
<keyword evidence="3" id="KW-0547">Nucleotide-binding</keyword>
<dbReference type="GO" id="GO:0016887">
    <property type="term" value="F:ATP hydrolysis activity"/>
    <property type="evidence" value="ECO:0007669"/>
    <property type="project" value="InterPro"/>
</dbReference>
<dbReference type="Proteomes" id="UP000546126">
    <property type="component" value="Unassembled WGS sequence"/>
</dbReference>
<feature type="domain" description="ABC transporter" evidence="5">
    <location>
        <begin position="297"/>
        <end position="540"/>
    </location>
</feature>
<keyword evidence="7" id="KW-1185">Reference proteome</keyword>
<dbReference type="PROSITE" id="PS00211">
    <property type="entry name" value="ABC_TRANSPORTER_1"/>
    <property type="match status" value="2"/>
</dbReference>
<reference evidence="6 7" key="1">
    <citation type="submission" date="2020-06" db="EMBL/GenBank/DDBJ databases">
        <authorList>
            <person name="Chanama M."/>
        </authorList>
    </citation>
    <scope>NUCLEOTIDE SEQUENCE [LARGE SCALE GENOMIC DNA]</scope>
    <source>
        <strain evidence="6 7">TBRC6557</strain>
    </source>
</reference>
<dbReference type="PANTHER" id="PTHR43776:SF7">
    <property type="entry name" value="D,D-DIPEPTIDE TRANSPORT ATP-BINDING PROTEIN DDPF-RELATED"/>
    <property type="match status" value="1"/>
</dbReference>
<dbReference type="InterPro" id="IPR013563">
    <property type="entry name" value="Oligopep_ABC_C"/>
</dbReference>
<dbReference type="InterPro" id="IPR003593">
    <property type="entry name" value="AAA+_ATPase"/>
</dbReference>
<dbReference type="CDD" id="cd03257">
    <property type="entry name" value="ABC_NikE_OppD_transporters"/>
    <property type="match status" value="2"/>
</dbReference>
<protein>
    <submittedName>
        <fullName evidence="6">ABC transporter ATP-binding protein</fullName>
    </submittedName>
</protein>
<proteinExistence type="inferred from homology"/>
<dbReference type="Pfam" id="PF08352">
    <property type="entry name" value="oligo_HPY"/>
    <property type="match status" value="1"/>
</dbReference>
<name>A0A7Y6IVQ3_9ACTN</name>
<evidence type="ECO:0000256" key="4">
    <source>
        <dbReference type="ARBA" id="ARBA00022840"/>
    </source>
</evidence>
<dbReference type="Pfam" id="PF00005">
    <property type="entry name" value="ABC_tran"/>
    <property type="match status" value="2"/>
</dbReference>
<dbReference type="InterPro" id="IPR027417">
    <property type="entry name" value="P-loop_NTPase"/>
</dbReference>
<evidence type="ECO:0000313" key="6">
    <source>
        <dbReference type="EMBL" id="NUW44693.1"/>
    </source>
</evidence>
<evidence type="ECO:0000256" key="1">
    <source>
        <dbReference type="ARBA" id="ARBA00005417"/>
    </source>
</evidence>
<gene>
    <name evidence="6" type="ORF">HT134_31885</name>
</gene>
<organism evidence="6 7">
    <name type="scientific">Nonomuraea rhodomycinica</name>
    <dbReference type="NCBI Taxonomy" id="1712872"/>
    <lineage>
        <taxon>Bacteria</taxon>
        <taxon>Bacillati</taxon>
        <taxon>Actinomycetota</taxon>
        <taxon>Actinomycetes</taxon>
        <taxon>Streptosporangiales</taxon>
        <taxon>Streptosporangiaceae</taxon>
        <taxon>Nonomuraea</taxon>
    </lineage>
</organism>
<dbReference type="NCBIfam" id="NF008453">
    <property type="entry name" value="PRK11308.1"/>
    <property type="match status" value="2"/>
</dbReference>
<dbReference type="Gene3D" id="3.40.50.300">
    <property type="entry name" value="P-loop containing nucleotide triphosphate hydrolases"/>
    <property type="match status" value="2"/>
</dbReference>
<dbReference type="InterPro" id="IPR003439">
    <property type="entry name" value="ABC_transporter-like_ATP-bd"/>
</dbReference>
<comment type="similarity">
    <text evidence="1">Belongs to the ABC transporter superfamily.</text>
</comment>
<evidence type="ECO:0000259" key="5">
    <source>
        <dbReference type="PROSITE" id="PS50893"/>
    </source>
</evidence>
<dbReference type="PROSITE" id="PS50893">
    <property type="entry name" value="ABC_TRANSPORTER_2"/>
    <property type="match status" value="2"/>
</dbReference>
<dbReference type="FunFam" id="3.40.50.300:FF:000016">
    <property type="entry name" value="Oligopeptide ABC transporter ATP-binding component"/>
    <property type="match status" value="1"/>
</dbReference>
<dbReference type="InterPro" id="IPR017871">
    <property type="entry name" value="ABC_transporter-like_CS"/>
</dbReference>
<dbReference type="GO" id="GO:0015833">
    <property type="term" value="P:peptide transport"/>
    <property type="evidence" value="ECO:0007669"/>
    <property type="project" value="InterPro"/>
</dbReference>
<evidence type="ECO:0000313" key="7">
    <source>
        <dbReference type="Proteomes" id="UP000546126"/>
    </source>
</evidence>
<dbReference type="GO" id="GO:0055085">
    <property type="term" value="P:transmembrane transport"/>
    <property type="evidence" value="ECO:0007669"/>
    <property type="project" value="UniProtKB-ARBA"/>
</dbReference>
<feature type="domain" description="ABC transporter" evidence="5">
    <location>
        <begin position="4"/>
        <end position="259"/>
    </location>
</feature>
<evidence type="ECO:0000256" key="2">
    <source>
        <dbReference type="ARBA" id="ARBA00022448"/>
    </source>
</evidence>
<evidence type="ECO:0000256" key="3">
    <source>
        <dbReference type="ARBA" id="ARBA00022741"/>
    </source>
</evidence>